<proteinExistence type="predicted"/>
<evidence type="ECO:0000313" key="3">
    <source>
        <dbReference type="Proteomes" id="UP000633509"/>
    </source>
</evidence>
<feature type="signal peptide" evidence="1">
    <location>
        <begin position="1"/>
        <end position="21"/>
    </location>
</feature>
<keyword evidence="1" id="KW-0732">Signal</keyword>
<evidence type="ECO:0008006" key="4">
    <source>
        <dbReference type="Google" id="ProtNLM"/>
    </source>
</evidence>
<accession>A0ABR9LWP9</accession>
<name>A0ABR9LWP9_9ACTN</name>
<organism evidence="2 3">
    <name type="scientific">Nonomuraea angiospora</name>
    <dbReference type="NCBI Taxonomy" id="46172"/>
    <lineage>
        <taxon>Bacteria</taxon>
        <taxon>Bacillati</taxon>
        <taxon>Actinomycetota</taxon>
        <taxon>Actinomycetes</taxon>
        <taxon>Streptosporangiales</taxon>
        <taxon>Streptosporangiaceae</taxon>
        <taxon>Nonomuraea</taxon>
    </lineage>
</organism>
<comment type="caution">
    <text evidence="2">The sequence shown here is derived from an EMBL/GenBank/DDBJ whole genome shotgun (WGS) entry which is preliminary data.</text>
</comment>
<keyword evidence="3" id="KW-1185">Reference proteome</keyword>
<evidence type="ECO:0000313" key="2">
    <source>
        <dbReference type="EMBL" id="MBE1585074.1"/>
    </source>
</evidence>
<dbReference type="RefSeq" id="WP_192785884.1">
    <property type="nucleotide sequence ID" value="NZ_JADBEK010000001.1"/>
</dbReference>
<evidence type="ECO:0000256" key="1">
    <source>
        <dbReference type="SAM" id="SignalP"/>
    </source>
</evidence>
<sequence>MNRKLAAFVSALLISFSVGFAAPAASATVLHDTTIASAVASPPLKTCDISANLNTTATVYISACRKAGIRKVFPGQYLNVVIGKIKEDRTAAGKRAWKLLNEQRWRK</sequence>
<feature type="chain" id="PRO_5046424126" description="SH3 domain-containing protein" evidence="1">
    <location>
        <begin position="22"/>
        <end position="107"/>
    </location>
</feature>
<dbReference type="Proteomes" id="UP000633509">
    <property type="component" value="Unassembled WGS sequence"/>
</dbReference>
<dbReference type="EMBL" id="JADBEK010000001">
    <property type="protein sequence ID" value="MBE1585074.1"/>
    <property type="molecule type" value="Genomic_DNA"/>
</dbReference>
<gene>
    <name evidence="2" type="ORF">H4W80_003332</name>
</gene>
<protein>
    <recommendedName>
        <fullName evidence="4">SH3 domain-containing protein</fullName>
    </recommendedName>
</protein>
<reference evidence="2 3" key="1">
    <citation type="submission" date="2020-10" db="EMBL/GenBank/DDBJ databases">
        <title>Sequencing the genomes of 1000 actinobacteria strains.</title>
        <authorList>
            <person name="Klenk H.-P."/>
        </authorList>
    </citation>
    <scope>NUCLEOTIDE SEQUENCE [LARGE SCALE GENOMIC DNA]</scope>
    <source>
        <strain evidence="2 3">DSM 43173</strain>
    </source>
</reference>